<accession>A0A6N3AEY8</accession>
<dbReference type="EMBL" id="JAJBMB010000018">
    <property type="protein sequence ID" value="MCB5447229.1"/>
    <property type="molecule type" value="Genomic_DNA"/>
</dbReference>
<evidence type="ECO:0000313" key="2">
    <source>
        <dbReference type="EMBL" id="MCB5447229.1"/>
    </source>
</evidence>
<feature type="transmembrane region" description="Helical" evidence="1">
    <location>
        <begin position="6"/>
        <end position="22"/>
    </location>
</feature>
<keyword evidence="1" id="KW-0812">Transmembrane</keyword>
<evidence type="ECO:0000256" key="1">
    <source>
        <dbReference type="SAM" id="Phobius"/>
    </source>
</evidence>
<keyword evidence="1" id="KW-0472">Membrane</keyword>
<sequence>MINWIIAIVAILIVVATIGNFIKKSKSGKSGCGCGCSSCSSADKCHSDIDHVVDDLKKIK</sequence>
<keyword evidence="4" id="KW-1185">Reference proteome</keyword>
<protein>
    <submittedName>
        <fullName evidence="2">FeoB-associated Cys-rich membrane protein</fullName>
    </submittedName>
    <submittedName>
        <fullName evidence="3">Virus attachment protein p12 family protein</fullName>
    </submittedName>
</protein>
<evidence type="ECO:0000313" key="4">
    <source>
        <dbReference type="Proteomes" id="UP001299409"/>
    </source>
</evidence>
<dbReference type="Proteomes" id="UP001299409">
    <property type="component" value="Unassembled WGS sequence"/>
</dbReference>
<dbReference type="AlphaFoldDB" id="A0A6N3AEY8"/>
<dbReference type="RefSeq" id="WP_007287917.1">
    <property type="nucleotide sequence ID" value="NZ_BAABXU010000001.1"/>
</dbReference>
<reference evidence="2 4" key="2">
    <citation type="submission" date="2021-10" db="EMBL/GenBank/DDBJ databases">
        <title>Collection of gut derived symbiotic bacterial strains cultured from healthy donors.</title>
        <authorList>
            <person name="Lin H."/>
            <person name="Littmann E."/>
            <person name="Claire K."/>
            <person name="Pamer E."/>
        </authorList>
    </citation>
    <scope>NUCLEOTIDE SEQUENCE [LARGE SCALE GENOMIC DNA]</scope>
    <source>
        <strain evidence="2 4">MSK.17.68</strain>
    </source>
</reference>
<organism evidence="3">
    <name type="scientific">Intestinibacter bartlettii</name>
    <dbReference type="NCBI Taxonomy" id="261299"/>
    <lineage>
        <taxon>Bacteria</taxon>
        <taxon>Bacillati</taxon>
        <taxon>Bacillota</taxon>
        <taxon>Clostridia</taxon>
        <taxon>Peptostreptococcales</taxon>
        <taxon>Peptostreptococcaceae</taxon>
        <taxon>Intestinibacter</taxon>
    </lineage>
</organism>
<dbReference type="EMBL" id="CACRUE010000022">
    <property type="protein sequence ID" value="VYT88416.1"/>
    <property type="molecule type" value="Genomic_DNA"/>
</dbReference>
<dbReference type="GeneID" id="89565650"/>
<gene>
    <name evidence="3" type="ORF">IBLFYP30_01227</name>
    <name evidence="2" type="ORF">LIP50_13570</name>
</gene>
<evidence type="ECO:0000313" key="3">
    <source>
        <dbReference type="EMBL" id="VYT88416.1"/>
    </source>
</evidence>
<dbReference type="Pfam" id="PF12669">
    <property type="entry name" value="FeoB_associated"/>
    <property type="match status" value="1"/>
</dbReference>
<proteinExistence type="predicted"/>
<keyword evidence="1" id="KW-1133">Transmembrane helix</keyword>
<name>A0A6N3AEY8_9FIRM</name>
<reference evidence="3" key="1">
    <citation type="submission" date="2019-11" db="EMBL/GenBank/DDBJ databases">
        <authorList>
            <person name="Feng L."/>
        </authorList>
    </citation>
    <scope>NUCLEOTIDE SEQUENCE</scope>
    <source>
        <strain evidence="3">IbartlettiiLFYP30</strain>
    </source>
</reference>